<dbReference type="InterPro" id="IPR009386">
    <property type="entry name" value="ZapG-like"/>
</dbReference>
<name>A0ABS9D3U0_9ALTE</name>
<evidence type="ECO:0000256" key="1">
    <source>
        <dbReference type="SAM" id="Coils"/>
    </source>
</evidence>
<dbReference type="Proteomes" id="UP001521137">
    <property type="component" value="Unassembled WGS sequence"/>
</dbReference>
<feature type="region of interest" description="Disordered" evidence="2">
    <location>
        <begin position="104"/>
        <end position="145"/>
    </location>
</feature>
<evidence type="ECO:0000313" key="4">
    <source>
        <dbReference type="Proteomes" id="UP001521137"/>
    </source>
</evidence>
<dbReference type="Pfam" id="PF06295">
    <property type="entry name" value="ZapG-like"/>
    <property type="match status" value="1"/>
</dbReference>
<comment type="caution">
    <text evidence="3">The sequence shown here is derived from an EMBL/GenBank/DDBJ whole genome shotgun (WGS) entry which is preliminary data.</text>
</comment>
<feature type="coiled-coil region" evidence="1">
    <location>
        <begin position="27"/>
        <end position="80"/>
    </location>
</feature>
<evidence type="ECO:0000256" key="2">
    <source>
        <dbReference type="SAM" id="MobiDB-lite"/>
    </source>
</evidence>
<accession>A0ABS9D3U0</accession>
<sequence length="145" mass="16184">MDWIIGLLLLIVGGIIGYFVAKHFSKEDENQQNRAESEQTVKELMAQQASVHLLETKKIAQQLSQQAEALTQQISHYEQTVIRQNSGAEDNQLNYFGEHATAYLRNKSDSPTREKDTADIQPLDFSAEGSGLFSGSAEPESKEVK</sequence>
<evidence type="ECO:0000313" key="3">
    <source>
        <dbReference type="EMBL" id="MCF2947607.1"/>
    </source>
</evidence>
<feature type="compositionally biased region" description="Basic and acidic residues" evidence="2">
    <location>
        <begin position="106"/>
        <end position="118"/>
    </location>
</feature>
<proteinExistence type="predicted"/>
<gene>
    <name evidence="3" type="ORF">L0668_05765</name>
</gene>
<dbReference type="EMBL" id="JAKGAS010000002">
    <property type="protein sequence ID" value="MCF2947607.1"/>
    <property type="molecule type" value="Genomic_DNA"/>
</dbReference>
<dbReference type="RefSeq" id="WP_235311127.1">
    <property type="nucleotide sequence ID" value="NZ_JAKGAS010000002.1"/>
</dbReference>
<keyword evidence="4" id="KW-1185">Reference proteome</keyword>
<organism evidence="3 4">
    <name type="scientific">Paraglaciecola algarum</name>
    <dbReference type="NCBI Taxonomy" id="3050085"/>
    <lineage>
        <taxon>Bacteria</taxon>
        <taxon>Pseudomonadati</taxon>
        <taxon>Pseudomonadota</taxon>
        <taxon>Gammaproteobacteria</taxon>
        <taxon>Alteromonadales</taxon>
        <taxon>Alteromonadaceae</taxon>
        <taxon>Paraglaciecola</taxon>
    </lineage>
</organism>
<keyword evidence="1" id="KW-0175">Coiled coil</keyword>
<reference evidence="3 4" key="1">
    <citation type="submission" date="2022-01" db="EMBL/GenBank/DDBJ databases">
        <title>Paraglaciecola sp. G1-23.</title>
        <authorList>
            <person name="Jin M.S."/>
            <person name="Han D.M."/>
            <person name="Kim H.M."/>
            <person name="Jeon C.O."/>
        </authorList>
    </citation>
    <scope>NUCLEOTIDE SEQUENCE [LARGE SCALE GENOMIC DNA]</scope>
    <source>
        <strain evidence="3 4">G1-23</strain>
    </source>
</reference>
<protein>
    <submittedName>
        <fullName evidence="3">YhcB family protein</fullName>
    </submittedName>
</protein>